<reference evidence="1 2" key="1">
    <citation type="submission" date="2013-03" db="EMBL/GenBank/DDBJ databases">
        <title>The Genome Sequence of Cladophialophora carrionii CBS 160.54.</title>
        <authorList>
            <consortium name="The Broad Institute Genomics Platform"/>
            <person name="Cuomo C."/>
            <person name="de Hoog S."/>
            <person name="Gorbushina A."/>
            <person name="Walker B."/>
            <person name="Young S.K."/>
            <person name="Zeng Q."/>
            <person name="Gargeya S."/>
            <person name="Fitzgerald M."/>
            <person name="Haas B."/>
            <person name="Abouelleil A."/>
            <person name="Allen A.W."/>
            <person name="Alvarado L."/>
            <person name="Arachchi H.M."/>
            <person name="Berlin A.M."/>
            <person name="Chapman S.B."/>
            <person name="Gainer-Dewar J."/>
            <person name="Goldberg J."/>
            <person name="Griggs A."/>
            <person name="Gujja S."/>
            <person name="Hansen M."/>
            <person name="Howarth C."/>
            <person name="Imamovic A."/>
            <person name="Ireland A."/>
            <person name="Larimer J."/>
            <person name="McCowan C."/>
            <person name="Murphy C."/>
            <person name="Pearson M."/>
            <person name="Poon T.W."/>
            <person name="Priest M."/>
            <person name="Roberts A."/>
            <person name="Saif S."/>
            <person name="Shea T."/>
            <person name="Sisk P."/>
            <person name="Sykes S."/>
            <person name="Wortman J."/>
            <person name="Nusbaum C."/>
            <person name="Birren B."/>
        </authorList>
    </citation>
    <scope>NUCLEOTIDE SEQUENCE [LARGE SCALE GENOMIC DNA]</scope>
    <source>
        <strain evidence="1 2">CBS 160.54</strain>
    </source>
</reference>
<dbReference type="AlphaFoldDB" id="V9DR93"/>
<dbReference type="Proteomes" id="UP000030678">
    <property type="component" value="Unassembled WGS sequence"/>
</dbReference>
<evidence type="ECO:0000313" key="2">
    <source>
        <dbReference type="Proteomes" id="UP000030678"/>
    </source>
</evidence>
<evidence type="ECO:0000313" key="1">
    <source>
        <dbReference type="EMBL" id="ETI29186.1"/>
    </source>
</evidence>
<dbReference type="EMBL" id="KB822697">
    <property type="protein sequence ID" value="ETI29186.1"/>
    <property type="molecule type" value="Genomic_DNA"/>
</dbReference>
<dbReference type="GeneID" id="19980132"/>
<name>V9DR93_9EURO</name>
<dbReference type="RefSeq" id="XP_008723260.1">
    <property type="nucleotide sequence ID" value="XM_008725038.1"/>
</dbReference>
<organism evidence="1 2">
    <name type="scientific">Cladophialophora carrionii CBS 160.54</name>
    <dbReference type="NCBI Taxonomy" id="1279043"/>
    <lineage>
        <taxon>Eukaryota</taxon>
        <taxon>Fungi</taxon>
        <taxon>Dikarya</taxon>
        <taxon>Ascomycota</taxon>
        <taxon>Pezizomycotina</taxon>
        <taxon>Eurotiomycetes</taxon>
        <taxon>Chaetothyriomycetidae</taxon>
        <taxon>Chaetothyriales</taxon>
        <taxon>Herpotrichiellaceae</taxon>
        <taxon>Cladophialophora</taxon>
    </lineage>
</organism>
<dbReference type="HOGENOM" id="CLU_1815594_0_0_1"/>
<accession>V9DR93</accession>
<protein>
    <submittedName>
        <fullName evidence="1">Uncharacterized protein</fullName>
    </submittedName>
</protein>
<gene>
    <name evidence="1" type="ORF">G647_01639</name>
</gene>
<sequence>MKGTELSQRQIESTRTELVTISKELASYSVPFPSPRYIAHMSMECSMPSVMACTFTIELCSGESELFAEYTIWELRNLKPSTVLSIPTQLYEFGVLQTAPTNASTDFSSTTDVSALSLTAMLPGEATSPPAFCIHSLILNWT</sequence>
<proteinExistence type="predicted"/>
<dbReference type="VEuPathDB" id="FungiDB:G647_01639"/>